<organism evidence="6 7">
    <name type="scientific">Candidatus Onthocola gallistercoris</name>
    <dbReference type="NCBI Taxonomy" id="2840876"/>
    <lineage>
        <taxon>Bacteria</taxon>
        <taxon>Bacillati</taxon>
        <taxon>Bacillota</taxon>
        <taxon>Bacilli</taxon>
        <taxon>Candidatus Onthocola</taxon>
    </lineage>
</organism>
<dbReference type="SMART" id="SM00419">
    <property type="entry name" value="HTH_CRP"/>
    <property type="match status" value="1"/>
</dbReference>
<evidence type="ECO:0000313" key="7">
    <source>
        <dbReference type="Proteomes" id="UP000824164"/>
    </source>
</evidence>
<dbReference type="CDD" id="cd00038">
    <property type="entry name" value="CAP_ED"/>
    <property type="match status" value="1"/>
</dbReference>
<dbReference type="InterPro" id="IPR012318">
    <property type="entry name" value="HTH_CRP"/>
</dbReference>
<dbReference type="GO" id="GO:0005829">
    <property type="term" value="C:cytosol"/>
    <property type="evidence" value="ECO:0007669"/>
    <property type="project" value="TreeGrafter"/>
</dbReference>
<dbReference type="Proteomes" id="UP000824164">
    <property type="component" value="Unassembled WGS sequence"/>
</dbReference>
<dbReference type="InterPro" id="IPR018490">
    <property type="entry name" value="cNMP-bd_dom_sf"/>
</dbReference>
<dbReference type="PROSITE" id="PS51063">
    <property type="entry name" value="HTH_CRP_2"/>
    <property type="match status" value="1"/>
</dbReference>
<dbReference type="Gene3D" id="2.60.120.10">
    <property type="entry name" value="Jelly Rolls"/>
    <property type="match status" value="1"/>
</dbReference>
<evidence type="ECO:0000256" key="3">
    <source>
        <dbReference type="ARBA" id="ARBA00023163"/>
    </source>
</evidence>
<evidence type="ECO:0000259" key="5">
    <source>
        <dbReference type="PROSITE" id="PS51063"/>
    </source>
</evidence>
<reference evidence="6" key="1">
    <citation type="submission" date="2020-10" db="EMBL/GenBank/DDBJ databases">
        <authorList>
            <person name="Gilroy R."/>
        </authorList>
    </citation>
    <scope>NUCLEOTIDE SEQUENCE</scope>
    <source>
        <strain evidence="6">CHK187-14744</strain>
    </source>
</reference>
<protein>
    <submittedName>
        <fullName evidence="6">Crp/Fnr family transcriptional regulator</fullName>
    </submittedName>
</protein>
<evidence type="ECO:0000313" key="6">
    <source>
        <dbReference type="EMBL" id="HIU02004.1"/>
    </source>
</evidence>
<dbReference type="EMBL" id="DVLT01000012">
    <property type="protein sequence ID" value="HIU02004.1"/>
    <property type="molecule type" value="Genomic_DNA"/>
</dbReference>
<accession>A0A9D1HFK6</accession>
<feature type="domain" description="Cyclic nucleotide-binding" evidence="4">
    <location>
        <begin position="11"/>
        <end position="116"/>
    </location>
</feature>
<dbReference type="InterPro" id="IPR036390">
    <property type="entry name" value="WH_DNA-bd_sf"/>
</dbReference>
<dbReference type="GO" id="GO:0003677">
    <property type="term" value="F:DNA binding"/>
    <property type="evidence" value="ECO:0007669"/>
    <property type="project" value="UniProtKB-KW"/>
</dbReference>
<evidence type="ECO:0000256" key="1">
    <source>
        <dbReference type="ARBA" id="ARBA00023015"/>
    </source>
</evidence>
<dbReference type="InterPro" id="IPR014710">
    <property type="entry name" value="RmlC-like_jellyroll"/>
</dbReference>
<dbReference type="Pfam" id="PF00027">
    <property type="entry name" value="cNMP_binding"/>
    <property type="match status" value="1"/>
</dbReference>
<dbReference type="InterPro" id="IPR000595">
    <property type="entry name" value="cNMP-bd_dom"/>
</dbReference>
<dbReference type="InterPro" id="IPR050397">
    <property type="entry name" value="Env_Response_Regulators"/>
</dbReference>
<dbReference type="GO" id="GO:0003700">
    <property type="term" value="F:DNA-binding transcription factor activity"/>
    <property type="evidence" value="ECO:0007669"/>
    <property type="project" value="TreeGrafter"/>
</dbReference>
<dbReference type="SUPFAM" id="SSF46785">
    <property type="entry name" value="Winged helix' DNA-binding domain"/>
    <property type="match status" value="1"/>
</dbReference>
<keyword evidence="3" id="KW-0804">Transcription</keyword>
<dbReference type="AlphaFoldDB" id="A0A9D1HFK6"/>
<comment type="caution">
    <text evidence="6">The sequence shown here is derived from an EMBL/GenBank/DDBJ whole genome shotgun (WGS) entry which is preliminary data.</text>
</comment>
<gene>
    <name evidence="6" type="ORF">IAB63_01985</name>
</gene>
<evidence type="ECO:0000256" key="2">
    <source>
        <dbReference type="ARBA" id="ARBA00023125"/>
    </source>
</evidence>
<dbReference type="SUPFAM" id="SSF51206">
    <property type="entry name" value="cAMP-binding domain-like"/>
    <property type="match status" value="1"/>
</dbReference>
<dbReference type="PROSITE" id="PS50042">
    <property type="entry name" value="CNMP_BINDING_3"/>
    <property type="match status" value="1"/>
</dbReference>
<keyword evidence="1" id="KW-0805">Transcription regulation</keyword>
<dbReference type="Pfam" id="PF13545">
    <property type="entry name" value="HTH_Crp_2"/>
    <property type="match status" value="1"/>
</dbReference>
<keyword evidence="2" id="KW-0238">DNA-binding</keyword>
<evidence type="ECO:0000259" key="4">
    <source>
        <dbReference type="PROSITE" id="PS50042"/>
    </source>
</evidence>
<proteinExistence type="predicted"/>
<reference evidence="6" key="2">
    <citation type="journal article" date="2021" name="PeerJ">
        <title>Extensive microbial diversity within the chicken gut microbiome revealed by metagenomics and culture.</title>
        <authorList>
            <person name="Gilroy R."/>
            <person name="Ravi A."/>
            <person name="Getino M."/>
            <person name="Pursley I."/>
            <person name="Horton D.L."/>
            <person name="Alikhan N.F."/>
            <person name="Baker D."/>
            <person name="Gharbi K."/>
            <person name="Hall N."/>
            <person name="Watson M."/>
            <person name="Adriaenssens E.M."/>
            <person name="Foster-Nyarko E."/>
            <person name="Jarju S."/>
            <person name="Secka A."/>
            <person name="Antonio M."/>
            <person name="Oren A."/>
            <person name="Chaudhuri R.R."/>
            <person name="La Ragione R."/>
            <person name="Hildebrand F."/>
            <person name="Pallen M.J."/>
        </authorList>
    </citation>
    <scope>NUCLEOTIDE SEQUENCE</scope>
    <source>
        <strain evidence="6">CHK187-14744</strain>
    </source>
</reference>
<dbReference type="PANTHER" id="PTHR24567:SF58">
    <property type="entry name" value="CYCLIC AMP-BINDING REGULATORY PROTEIN"/>
    <property type="match status" value="1"/>
</dbReference>
<name>A0A9D1HFK6_9FIRM</name>
<feature type="domain" description="HTH crp-type" evidence="5">
    <location>
        <begin position="152"/>
        <end position="220"/>
    </location>
</feature>
<dbReference type="PANTHER" id="PTHR24567">
    <property type="entry name" value="CRP FAMILY TRANSCRIPTIONAL REGULATORY PROTEIN"/>
    <property type="match status" value="1"/>
</dbReference>
<sequence length="230" mass="26069">MDEGFLSGTPLFKDMDRKDVQDMLACLGSYTKTYEKGAFIFREGERTQSMGMVLSGSVHIETEDFWGNRSIISDIGPGGLFGEAYACLKDEPLMVNVQAVSRTKVLFLEMGKVIRICPRSCPCHSRLIDHLLMIMARKNLLLSHRILHTMPKTIRERLLAYLSYLSVRQEGNWVTTPFNRQQMADYLNVDRSALSAEIGRMQKEGLIEVEKNRFRIRGSCPNVGPTSKNA</sequence>